<evidence type="ECO:0000256" key="2">
    <source>
        <dbReference type="ARBA" id="ARBA00022692"/>
    </source>
</evidence>
<keyword evidence="4" id="KW-1133">Transmembrane helix</keyword>
<evidence type="ECO:0000256" key="5">
    <source>
        <dbReference type="ARBA" id="ARBA00023136"/>
    </source>
</evidence>
<evidence type="ECO:0000256" key="3">
    <source>
        <dbReference type="ARBA" id="ARBA00022748"/>
    </source>
</evidence>
<organism evidence="7">
    <name type="scientific">mine drainage metagenome</name>
    <dbReference type="NCBI Taxonomy" id="410659"/>
    <lineage>
        <taxon>unclassified sequences</taxon>
        <taxon>metagenomes</taxon>
        <taxon>ecological metagenomes</taxon>
    </lineage>
</organism>
<gene>
    <name evidence="7" type="ORF">GALL_404230</name>
</gene>
<keyword evidence="2" id="KW-0812">Transmembrane</keyword>
<comment type="caution">
    <text evidence="7">The sequence shown here is derived from an EMBL/GenBank/DDBJ whole genome shotgun (WGS) entry which is preliminary data.</text>
</comment>
<comment type="subcellular location">
    <subcellularLocation>
        <location evidence="1">Membrane</location>
        <topology evidence="1">Multi-pass membrane protein</topology>
    </subcellularLocation>
</comment>
<dbReference type="GO" id="GO:0017004">
    <property type="term" value="P:cytochrome complex assembly"/>
    <property type="evidence" value="ECO:0007669"/>
    <property type="project" value="UniProtKB-KW"/>
</dbReference>
<accession>A0A1J5QPK4</accession>
<proteinExistence type="predicted"/>
<dbReference type="Pfam" id="PF05140">
    <property type="entry name" value="ResB"/>
    <property type="match status" value="1"/>
</dbReference>
<protein>
    <submittedName>
        <fullName evidence="7">ResB-like family protein</fullName>
    </submittedName>
</protein>
<dbReference type="EMBL" id="MLJW01001514">
    <property type="protein sequence ID" value="OIQ77885.1"/>
    <property type="molecule type" value="Genomic_DNA"/>
</dbReference>
<sequence length="136" mass="14348">MKTTVTEAGKSHDAIIKVNHPLEFGSTNVYLQANGYAPIVTVKDGAGNVVLKGPVPFLPQDSNLTSIGAIKVPDALPTQLGFVGSFLPTAVMDKVRGGFSSFPDAFNPRLLLSAWQGNLGLDNGTPQSVSASIRRR</sequence>
<evidence type="ECO:0000313" key="7">
    <source>
        <dbReference type="EMBL" id="OIQ77885.1"/>
    </source>
</evidence>
<evidence type="ECO:0000256" key="4">
    <source>
        <dbReference type="ARBA" id="ARBA00022989"/>
    </source>
</evidence>
<keyword evidence="3" id="KW-0201">Cytochrome c-type biogenesis</keyword>
<dbReference type="AlphaFoldDB" id="A0A1J5QPK4"/>
<dbReference type="GO" id="GO:0016020">
    <property type="term" value="C:membrane"/>
    <property type="evidence" value="ECO:0007669"/>
    <property type="project" value="UniProtKB-SubCell"/>
</dbReference>
<evidence type="ECO:0000256" key="1">
    <source>
        <dbReference type="ARBA" id="ARBA00004141"/>
    </source>
</evidence>
<keyword evidence="5" id="KW-0472">Membrane</keyword>
<evidence type="ECO:0000259" key="6">
    <source>
        <dbReference type="Pfam" id="PF05140"/>
    </source>
</evidence>
<dbReference type="InterPro" id="IPR007816">
    <property type="entry name" value="ResB-like_domain"/>
</dbReference>
<name>A0A1J5QPK4_9ZZZZ</name>
<feature type="domain" description="ResB-like" evidence="6">
    <location>
        <begin position="4"/>
        <end position="130"/>
    </location>
</feature>
<reference evidence="7" key="1">
    <citation type="submission" date="2016-10" db="EMBL/GenBank/DDBJ databases">
        <title>Sequence of Gallionella enrichment culture.</title>
        <authorList>
            <person name="Poehlein A."/>
            <person name="Muehling M."/>
            <person name="Daniel R."/>
        </authorList>
    </citation>
    <scope>NUCLEOTIDE SEQUENCE</scope>
</reference>